<dbReference type="PANTHER" id="PTHR30486:SF6">
    <property type="entry name" value="TYPE IV PILUS RETRACTATION ATPASE PILT"/>
    <property type="match status" value="1"/>
</dbReference>
<comment type="caution">
    <text evidence="3">The sequence shown here is derived from an EMBL/GenBank/DDBJ whole genome shotgun (WGS) entry which is preliminary data.</text>
</comment>
<proteinExistence type="inferred from homology"/>
<feature type="domain" description="Bacterial type II secretion system protein E" evidence="2">
    <location>
        <begin position="117"/>
        <end position="306"/>
    </location>
</feature>
<comment type="similarity">
    <text evidence="1">Belongs to the GSP E family.</text>
</comment>
<evidence type="ECO:0000313" key="3">
    <source>
        <dbReference type="EMBL" id="CAE6519142.1"/>
    </source>
</evidence>
<evidence type="ECO:0000259" key="2">
    <source>
        <dbReference type="Pfam" id="PF00437"/>
    </source>
</evidence>
<reference evidence="3" key="1">
    <citation type="submission" date="2021-02" db="EMBL/GenBank/DDBJ databases">
        <authorList>
            <person name="Han P."/>
        </authorList>
    </citation>
    <scope>NUCLEOTIDE SEQUENCE</scope>
    <source>
        <strain evidence="3">Nitrosomonas nitrosa 18-3D</strain>
    </source>
</reference>
<dbReference type="PANTHER" id="PTHR30486">
    <property type="entry name" value="TWITCHING MOTILITY PROTEIN PILT"/>
    <property type="match status" value="1"/>
</dbReference>
<dbReference type="Pfam" id="PF00437">
    <property type="entry name" value="T2SSE"/>
    <property type="match status" value="1"/>
</dbReference>
<dbReference type="GO" id="GO:0005737">
    <property type="term" value="C:cytoplasm"/>
    <property type="evidence" value="ECO:0007669"/>
    <property type="project" value="InterPro"/>
</dbReference>
<sequence length="332" mass="36628">MTIQDTSVTTIPVSPAASSSALSVRERAKRKLERDARDIVSALQDPDTVEIMVNADGRIWLEKLGQKIICIGNLQAAQAEAIIKTVAGYHGKEITRLNPIIEGEFPLDHSRFAGQLPPVVTSPTFAIRKKAVAIFTLDQYVENGVLSARHCQVIKHAVREHRNLLVIGGTGSGKTTLINAIIFEMVLDNPDERIFILEDTGEIQCAAQNFVQYHTTVDVDLTQLLKTTLRMRPDRILVGEVRGAEALDLLDAWNTGHEGGAATLHANDALSGLTRLESLISRNNHAPADIKPLIAEAVDVVIHIARNQNGRRVHEILEVYGFKRGHYQTRRL</sequence>
<dbReference type="NCBIfam" id="NF010469">
    <property type="entry name" value="PRK13894.1"/>
    <property type="match status" value="1"/>
</dbReference>
<accession>A0A8H8Z444</accession>
<dbReference type="EMBL" id="CAJNAP010000055">
    <property type="protein sequence ID" value="CAE6519142.1"/>
    <property type="molecule type" value="Genomic_DNA"/>
</dbReference>
<dbReference type="SUPFAM" id="SSF52540">
    <property type="entry name" value="P-loop containing nucleoside triphosphate hydrolases"/>
    <property type="match status" value="1"/>
</dbReference>
<dbReference type="NCBIfam" id="TIGR02782">
    <property type="entry name" value="TrbB_P"/>
    <property type="match status" value="1"/>
</dbReference>
<protein>
    <submittedName>
        <fullName evidence="3">Conjugal transfer protein TrbB</fullName>
    </submittedName>
</protein>
<dbReference type="GO" id="GO:0016887">
    <property type="term" value="F:ATP hydrolysis activity"/>
    <property type="evidence" value="ECO:0007669"/>
    <property type="project" value="InterPro"/>
</dbReference>
<dbReference type="InterPro" id="IPR050921">
    <property type="entry name" value="T4SS_GSP_E_ATPase"/>
</dbReference>
<name>A0A8H8Z444_9PROT</name>
<dbReference type="InterPro" id="IPR027417">
    <property type="entry name" value="P-loop_NTPase"/>
</dbReference>
<dbReference type="InterPro" id="IPR001482">
    <property type="entry name" value="T2SS/T4SS_dom"/>
</dbReference>
<dbReference type="Proteomes" id="UP000601736">
    <property type="component" value="Unassembled WGS sequence"/>
</dbReference>
<dbReference type="RefSeq" id="WP_204800500.1">
    <property type="nucleotide sequence ID" value="NZ_CAJNAP010000055.1"/>
</dbReference>
<organism evidence="3 4">
    <name type="scientific">Nitrosomonas nitrosa</name>
    <dbReference type="NCBI Taxonomy" id="52442"/>
    <lineage>
        <taxon>Bacteria</taxon>
        <taxon>Pseudomonadati</taxon>
        <taxon>Pseudomonadota</taxon>
        <taxon>Betaproteobacteria</taxon>
        <taxon>Nitrosomonadales</taxon>
        <taxon>Nitrosomonadaceae</taxon>
        <taxon>Nitrosomonas</taxon>
    </lineage>
</organism>
<dbReference type="AlphaFoldDB" id="A0A8H8Z444"/>
<dbReference type="Gene3D" id="3.30.450.90">
    <property type="match status" value="1"/>
</dbReference>
<evidence type="ECO:0000256" key="1">
    <source>
        <dbReference type="ARBA" id="ARBA00006611"/>
    </source>
</evidence>
<evidence type="ECO:0000313" key="4">
    <source>
        <dbReference type="Proteomes" id="UP000601736"/>
    </source>
</evidence>
<gene>
    <name evidence="3" type="primary">trbB</name>
    <name evidence="3" type="ORF">NMYAN_90113</name>
</gene>
<dbReference type="InterPro" id="IPR014149">
    <property type="entry name" value="Conjug-transfer_TrbB"/>
</dbReference>
<dbReference type="Gene3D" id="3.40.50.300">
    <property type="entry name" value="P-loop containing nucleotide triphosphate hydrolases"/>
    <property type="match status" value="1"/>
</dbReference>
<dbReference type="GO" id="GO:0005524">
    <property type="term" value="F:ATP binding"/>
    <property type="evidence" value="ECO:0007669"/>
    <property type="project" value="InterPro"/>
</dbReference>
<dbReference type="CDD" id="cd01130">
    <property type="entry name" value="VirB11-like_ATPase"/>
    <property type="match status" value="1"/>
</dbReference>